<dbReference type="NCBIfam" id="TIGR00151">
    <property type="entry name" value="ispF"/>
    <property type="match status" value="1"/>
</dbReference>
<organism evidence="12 13">
    <name type="scientific">Lysobacter capsici AZ78</name>
    <dbReference type="NCBI Taxonomy" id="1444315"/>
    <lineage>
        <taxon>Bacteria</taxon>
        <taxon>Pseudomonadati</taxon>
        <taxon>Pseudomonadota</taxon>
        <taxon>Gammaproteobacteria</taxon>
        <taxon>Lysobacterales</taxon>
        <taxon>Lysobacteraceae</taxon>
        <taxon>Lysobacter</taxon>
    </lineage>
</organism>
<dbReference type="GO" id="GO:0019288">
    <property type="term" value="P:isopentenyl diphosphate biosynthetic process, methylerythritol 4-phosphate pathway"/>
    <property type="evidence" value="ECO:0007669"/>
    <property type="project" value="UniProtKB-UniRule"/>
</dbReference>
<dbReference type="HAMAP" id="MF_00107">
    <property type="entry name" value="IspF"/>
    <property type="match status" value="1"/>
</dbReference>
<evidence type="ECO:0000256" key="3">
    <source>
        <dbReference type="ARBA" id="ARBA00008480"/>
    </source>
</evidence>
<proteinExistence type="inferred from homology"/>
<gene>
    <name evidence="9" type="primary">ispF</name>
    <name evidence="12" type="ORF">AZ78_4818</name>
</gene>
<feature type="binding site" evidence="9">
    <location>
        <position position="136"/>
    </location>
    <ligand>
        <name>a divalent metal cation</name>
        <dbReference type="ChEBI" id="CHEBI:60240"/>
    </ligand>
</feature>
<dbReference type="GO" id="GO:0016114">
    <property type="term" value="P:terpenoid biosynthetic process"/>
    <property type="evidence" value="ECO:0007669"/>
    <property type="project" value="InterPro"/>
</dbReference>
<evidence type="ECO:0000256" key="9">
    <source>
        <dbReference type="HAMAP-Rule" id="MF_00107"/>
    </source>
</evidence>
<feature type="binding site" evidence="9">
    <location>
        <begin position="102"/>
        <end position="104"/>
    </location>
    <ligand>
        <name>4-CDP-2-C-methyl-D-erythritol 2-phosphate</name>
        <dbReference type="ChEBI" id="CHEBI:57919"/>
    </ligand>
</feature>
<sequence length="251" mass="27349">MVADRSVTSAALLPFFVYEDFSAILQGRHSRERGNPATFARERLKALDVRLRRSKAEPAFAGMTIGKYAVPDSRFPIPDSRFPIPRSHPQRPHPMRIGQGYDVHAFGDGDHVMLGGVRVPHDRGVLAHSDGDVVLHALCDAMLGALALGDIGQHFPPSDERWRGADSRTFLRHCNSLIGERGYRLGNADITVVCERPKVGPHALAMREAIAADLGVEVDAISVKATTSEQLGFTGRREGIAAMAVCLLLRA</sequence>
<evidence type="ECO:0000256" key="1">
    <source>
        <dbReference type="ARBA" id="ARBA00000200"/>
    </source>
</evidence>
<keyword evidence="13" id="KW-1185">Reference proteome</keyword>
<dbReference type="CDD" id="cd00554">
    <property type="entry name" value="MECDP_synthase"/>
    <property type="match status" value="1"/>
</dbReference>
<keyword evidence="7 9" id="KW-0414">Isoprene biosynthesis</keyword>
<dbReference type="PROSITE" id="PS01350">
    <property type="entry name" value="ISPF"/>
    <property type="match status" value="1"/>
</dbReference>
<dbReference type="EMBL" id="JAJA02000001">
    <property type="protein sequence ID" value="KWS07257.1"/>
    <property type="molecule type" value="Genomic_DNA"/>
</dbReference>
<comment type="catalytic activity">
    <reaction evidence="1 9 10">
        <text>4-CDP-2-C-methyl-D-erythritol 2-phosphate = 2-C-methyl-D-erythritol 2,4-cyclic diphosphate + CMP</text>
        <dbReference type="Rhea" id="RHEA:23864"/>
        <dbReference type="ChEBI" id="CHEBI:57919"/>
        <dbReference type="ChEBI" id="CHEBI:58483"/>
        <dbReference type="ChEBI" id="CHEBI:60377"/>
        <dbReference type="EC" id="4.6.1.12"/>
    </reaction>
</comment>
<feature type="site" description="Transition state stabilizer" evidence="9">
    <location>
        <position position="128"/>
    </location>
</feature>
<evidence type="ECO:0000313" key="12">
    <source>
        <dbReference type="EMBL" id="KWS07257.1"/>
    </source>
</evidence>
<comment type="pathway">
    <text evidence="2 9">Isoprenoid biosynthesis; isopentenyl diphosphate biosynthesis via DXP pathway; isopentenyl diphosphate from 1-deoxy-D-xylulose 5-phosphate: step 4/6.</text>
</comment>
<feature type="binding site" evidence="9">
    <location>
        <position position="236"/>
    </location>
    <ligand>
        <name>4-CDP-2-C-methyl-D-erythritol 2-phosphate</name>
        <dbReference type="ChEBI" id="CHEBI:57919"/>
    </ligand>
</feature>
<evidence type="ECO:0000256" key="7">
    <source>
        <dbReference type="ARBA" id="ARBA00023229"/>
    </source>
</evidence>
<feature type="binding site" evidence="9">
    <location>
        <begin position="150"/>
        <end position="152"/>
    </location>
    <ligand>
        <name>4-CDP-2-C-methyl-D-erythritol 2-phosphate</name>
        <dbReference type="ChEBI" id="CHEBI:57919"/>
    </ligand>
</feature>
<dbReference type="InterPro" id="IPR020555">
    <property type="entry name" value="MECDP_synthase_CS"/>
</dbReference>
<comment type="subunit">
    <text evidence="4 9">Homotrimer.</text>
</comment>
<dbReference type="UniPathway" id="UPA00056">
    <property type="reaction ID" value="UER00095"/>
</dbReference>
<evidence type="ECO:0000259" key="11">
    <source>
        <dbReference type="Pfam" id="PF02542"/>
    </source>
</evidence>
<dbReference type="PANTHER" id="PTHR43181">
    <property type="entry name" value="2-C-METHYL-D-ERYTHRITOL 2,4-CYCLODIPHOSPHATE SYNTHASE, CHLOROPLASTIC"/>
    <property type="match status" value="1"/>
</dbReference>
<reference evidence="12 13" key="1">
    <citation type="journal article" date="2014" name="Genome Announc.">
        <title>Draft Genome Sequence of Lysobacter capsici AZ78, a Bacterium Antagonistic to Plant-Pathogenic Oomycetes.</title>
        <authorList>
            <person name="Puopolo G."/>
            <person name="Sonego P."/>
            <person name="Engelen K."/>
            <person name="Pertot I."/>
        </authorList>
    </citation>
    <scope>NUCLEOTIDE SEQUENCE [LARGE SCALE GENOMIC DNA]</scope>
    <source>
        <strain evidence="12 13">AZ78</strain>
    </source>
</reference>
<dbReference type="Proteomes" id="UP000023435">
    <property type="component" value="Unassembled WGS sequence"/>
</dbReference>
<evidence type="ECO:0000256" key="8">
    <source>
        <dbReference type="ARBA" id="ARBA00023239"/>
    </source>
</evidence>
<dbReference type="Gene3D" id="3.30.1330.50">
    <property type="entry name" value="2-C-methyl-D-erythritol 2,4-cyclodiphosphate synthase"/>
    <property type="match status" value="1"/>
</dbReference>
<dbReference type="FunFam" id="3.30.1330.50:FF:000001">
    <property type="entry name" value="2-C-methyl-D-erythritol 2,4-cyclodiphosphate synthase"/>
    <property type="match status" value="1"/>
</dbReference>
<dbReference type="InterPro" id="IPR003526">
    <property type="entry name" value="MECDP_synthase"/>
</dbReference>
<evidence type="ECO:0000256" key="10">
    <source>
        <dbReference type="RuleBase" id="RU004395"/>
    </source>
</evidence>
<feature type="site" description="Transition state stabilizer" evidence="9">
    <location>
        <position position="227"/>
    </location>
</feature>
<feature type="binding site" evidence="9">
    <location>
        <begin position="226"/>
        <end position="229"/>
    </location>
    <ligand>
        <name>4-CDP-2-C-methyl-D-erythritol 2-phosphate</name>
        <dbReference type="ChEBI" id="CHEBI:57919"/>
    </ligand>
</feature>
<feature type="domain" description="2-C-methyl-D-erythritol 2,4-cyclodiphosphate synthase" evidence="11">
    <location>
        <begin position="95"/>
        <end position="248"/>
    </location>
</feature>
<comment type="similarity">
    <text evidence="3 9 10">Belongs to the IspF family.</text>
</comment>
<dbReference type="AlphaFoldDB" id="A0A108UDR0"/>
<evidence type="ECO:0000256" key="5">
    <source>
        <dbReference type="ARBA" id="ARBA00012579"/>
    </source>
</evidence>
<feature type="binding site" evidence="9">
    <location>
        <position position="102"/>
    </location>
    <ligand>
        <name>a divalent metal cation</name>
        <dbReference type="ChEBI" id="CHEBI:60240"/>
    </ligand>
</feature>
<comment type="caution">
    <text evidence="12">The sequence shown here is derived from an EMBL/GenBank/DDBJ whole genome shotgun (WGS) entry which is preliminary data.</text>
</comment>
<evidence type="ECO:0000313" key="13">
    <source>
        <dbReference type="Proteomes" id="UP000023435"/>
    </source>
</evidence>
<dbReference type="PANTHER" id="PTHR43181:SF1">
    <property type="entry name" value="2-C-METHYL-D-ERYTHRITOL 2,4-CYCLODIPHOSPHATE SYNTHASE, CHLOROPLASTIC"/>
    <property type="match status" value="1"/>
</dbReference>
<keyword evidence="6 9" id="KW-0479">Metal-binding</keyword>
<evidence type="ECO:0000256" key="6">
    <source>
        <dbReference type="ARBA" id="ARBA00022723"/>
    </source>
</evidence>
<feature type="binding site" evidence="9">
    <location>
        <position position="233"/>
    </location>
    <ligand>
        <name>4-CDP-2-C-methyl-D-erythritol 2-phosphate</name>
        <dbReference type="ChEBI" id="CHEBI:57919"/>
    </ligand>
</feature>
<dbReference type="SUPFAM" id="SSF69765">
    <property type="entry name" value="IpsF-like"/>
    <property type="match status" value="1"/>
</dbReference>
<dbReference type="InterPro" id="IPR036571">
    <property type="entry name" value="MECDP_synthase_sf"/>
</dbReference>
<dbReference type="EC" id="4.6.1.12" evidence="5 9"/>
<comment type="function">
    <text evidence="9">Involved in the biosynthesis of isopentenyl diphosphate (IPP) and dimethylallyl diphosphate (DMAPP), two major building blocks of isoprenoid compounds. Catalyzes the conversion of 4-diphosphocytidyl-2-C-methyl-D-erythritol 2-phosphate (CDP-ME2P) to 2-C-methyl-D-erythritol 2,4-cyclodiphosphate (ME-CPP) with a corresponding release of cytidine 5-monophosphate (CMP).</text>
</comment>
<name>A0A108UDR0_9GAMM</name>
<dbReference type="GO" id="GO:0008685">
    <property type="term" value="F:2-C-methyl-D-erythritol 2,4-cyclodiphosphate synthase activity"/>
    <property type="evidence" value="ECO:0007669"/>
    <property type="project" value="UniProtKB-UniRule"/>
</dbReference>
<feature type="binding site" evidence="9">
    <location>
        <begin position="128"/>
        <end position="129"/>
    </location>
    <ligand>
        <name>4-CDP-2-C-methyl-D-erythritol 2-phosphate</name>
        <dbReference type="ChEBI" id="CHEBI:57919"/>
    </ligand>
</feature>
<feature type="binding site" evidence="9">
    <location>
        <position position="104"/>
    </location>
    <ligand>
        <name>a divalent metal cation</name>
        <dbReference type="ChEBI" id="CHEBI:60240"/>
    </ligand>
</feature>
<evidence type="ECO:0000256" key="2">
    <source>
        <dbReference type="ARBA" id="ARBA00004709"/>
    </source>
</evidence>
<dbReference type="Pfam" id="PF02542">
    <property type="entry name" value="YgbB"/>
    <property type="match status" value="1"/>
</dbReference>
<protein>
    <recommendedName>
        <fullName evidence="5 9">2-C-methyl-D-erythritol 2,4-cyclodiphosphate synthase</fullName>
        <shortName evidence="9">MECDP-synthase</shortName>
        <shortName evidence="9">MECPP-synthase</shortName>
        <shortName evidence="9">MECPS</shortName>
        <ecNumber evidence="5 9">4.6.1.12</ecNumber>
    </recommendedName>
</protein>
<keyword evidence="8 9" id="KW-0456">Lyase</keyword>
<comment type="cofactor">
    <cofactor evidence="9">
        <name>a divalent metal cation</name>
        <dbReference type="ChEBI" id="CHEBI:60240"/>
    </cofactor>
    <text evidence="9">Binds 1 divalent metal cation per subunit.</text>
</comment>
<evidence type="ECO:0000256" key="4">
    <source>
        <dbReference type="ARBA" id="ARBA00011233"/>
    </source>
</evidence>
<accession>A0A108UDR0</accession>
<comment type="caution">
    <text evidence="9">Lacks conserved residue(s) required for the propagation of feature annotation.</text>
</comment>
<dbReference type="GO" id="GO:0046872">
    <property type="term" value="F:metal ion binding"/>
    <property type="evidence" value="ECO:0007669"/>
    <property type="project" value="UniProtKB-KW"/>
</dbReference>